<dbReference type="EC" id="3.5.1.89" evidence="2"/>
<dbReference type="SUPFAM" id="SSF102588">
    <property type="entry name" value="LmbE-like"/>
    <property type="match status" value="1"/>
</dbReference>
<keyword evidence="6" id="KW-1185">Reference proteome</keyword>
<keyword evidence="4" id="KW-1133">Transmembrane helix</keyword>
<dbReference type="AlphaFoldDB" id="A0A8H3TRJ8"/>
<dbReference type="PANTHER" id="PTHR12993:SF11">
    <property type="entry name" value="N-ACETYLGLUCOSAMINYL-PHOSPHATIDYLINOSITOL DE-N-ACETYLASE"/>
    <property type="match status" value="1"/>
</dbReference>
<proteinExistence type="inferred from homology"/>
<keyword evidence="4" id="KW-0472">Membrane</keyword>
<feature type="region of interest" description="Disordered" evidence="3">
    <location>
        <begin position="1"/>
        <end position="27"/>
    </location>
</feature>
<dbReference type="UniPathway" id="UPA00196"/>
<protein>
    <recommendedName>
        <fullName evidence="2">N-acetylglucosaminylphosphatidylinositol deacetylase</fullName>
        <ecNumber evidence="2">3.5.1.89</ecNumber>
    </recommendedName>
</protein>
<feature type="transmembrane region" description="Helical" evidence="4">
    <location>
        <begin position="35"/>
        <end position="54"/>
    </location>
</feature>
<dbReference type="GO" id="GO:0016020">
    <property type="term" value="C:membrane"/>
    <property type="evidence" value="ECO:0007669"/>
    <property type="project" value="GOC"/>
</dbReference>
<sequence>MTDGKNYKAIPQIRTQPQPQPQPRRRRRRLLRRRNWLCAVLVALIVTCLSPSVVPPSPDWSAFASRQGHVIQALILTAHPDDECMFFSPTILSLVKQDVHVRALCLSSGNATGLGAIRSRELISSYKVLGVNETDVAVHEHIDLQDGMRADWQPDVIAAALRLYIESTTLPDLIITFDSGGITQHPNHTPLSAGVRSLFKSRDEPFFSSRRPRILTLETVPKYIKFTSLLYPIYETIAFHLGWSPSTRAEGAPLLPEKPAWSVTSHAMGYWQALQAMMQHRSQVVWFRWLYVAFSKYMWSNRLVEVDLLR</sequence>
<dbReference type="Proteomes" id="UP000620104">
    <property type="component" value="Unassembled WGS sequence"/>
</dbReference>
<comment type="caution">
    <text evidence="5">The sequence shown here is derived from an EMBL/GenBank/DDBJ whole genome shotgun (WGS) entry which is preliminary data.</text>
</comment>
<comment type="similarity">
    <text evidence="1">Belongs to the PIGL family.</text>
</comment>
<name>A0A8H3TRJ8_9TREE</name>
<dbReference type="EMBL" id="BLZA01000013">
    <property type="protein sequence ID" value="GHJ85679.1"/>
    <property type="molecule type" value="Genomic_DNA"/>
</dbReference>
<dbReference type="InterPro" id="IPR003737">
    <property type="entry name" value="GlcNAc_PI_deacetylase-related"/>
</dbReference>
<dbReference type="GO" id="GO:0000225">
    <property type="term" value="F:N-acetylglucosaminylphosphatidylinositol deacetylase activity"/>
    <property type="evidence" value="ECO:0007669"/>
    <property type="project" value="UniProtKB-EC"/>
</dbReference>
<dbReference type="GO" id="GO:0005783">
    <property type="term" value="C:endoplasmic reticulum"/>
    <property type="evidence" value="ECO:0007669"/>
    <property type="project" value="TreeGrafter"/>
</dbReference>
<dbReference type="PANTHER" id="PTHR12993">
    <property type="entry name" value="N-ACETYLGLUCOSAMINYL-PHOSPHATIDYLINOSITOL DE-N-ACETYLASE-RELATED"/>
    <property type="match status" value="1"/>
</dbReference>
<evidence type="ECO:0000256" key="3">
    <source>
        <dbReference type="SAM" id="MobiDB-lite"/>
    </source>
</evidence>
<dbReference type="Pfam" id="PF02585">
    <property type="entry name" value="PIG-L"/>
    <property type="match status" value="1"/>
</dbReference>
<dbReference type="Gene3D" id="3.40.50.10320">
    <property type="entry name" value="LmbE-like"/>
    <property type="match status" value="1"/>
</dbReference>
<dbReference type="OrthoDB" id="440160at2759"/>
<dbReference type="GO" id="GO:0006506">
    <property type="term" value="P:GPI anchor biosynthetic process"/>
    <property type="evidence" value="ECO:0007669"/>
    <property type="project" value="UniProtKB-UniPathway"/>
</dbReference>
<keyword evidence="4" id="KW-0812">Transmembrane</keyword>
<gene>
    <name evidence="5" type="ORF">NliqN6_2081</name>
</gene>
<dbReference type="InterPro" id="IPR024078">
    <property type="entry name" value="LmbE-like_dom_sf"/>
</dbReference>
<evidence type="ECO:0000256" key="1">
    <source>
        <dbReference type="ARBA" id="ARBA00006066"/>
    </source>
</evidence>
<evidence type="ECO:0000256" key="4">
    <source>
        <dbReference type="SAM" id="Phobius"/>
    </source>
</evidence>
<accession>A0A8H3TRJ8</accession>
<evidence type="ECO:0000313" key="6">
    <source>
        <dbReference type="Proteomes" id="UP000620104"/>
    </source>
</evidence>
<organism evidence="5 6">
    <name type="scientific">Naganishia liquefaciens</name>
    <dbReference type="NCBI Taxonomy" id="104408"/>
    <lineage>
        <taxon>Eukaryota</taxon>
        <taxon>Fungi</taxon>
        <taxon>Dikarya</taxon>
        <taxon>Basidiomycota</taxon>
        <taxon>Agaricomycotina</taxon>
        <taxon>Tremellomycetes</taxon>
        <taxon>Filobasidiales</taxon>
        <taxon>Filobasidiaceae</taxon>
        <taxon>Naganishia</taxon>
    </lineage>
</organism>
<evidence type="ECO:0000256" key="2">
    <source>
        <dbReference type="ARBA" id="ARBA00012176"/>
    </source>
</evidence>
<reference evidence="5" key="1">
    <citation type="submission" date="2020-07" db="EMBL/GenBank/DDBJ databases">
        <title>Draft Genome Sequence of a Deep-Sea Yeast, Naganishia (Cryptococcus) liquefaciens strain N6.</title>
        <authorList>
            <person name="Han Y.W."/>
            <person name="Kajitani R."/>
            <person name="Morimoto H."/>
            <person name="Parhat M."/>
            <person name="Tsubouchi H."/>
            <person name="Bakenova O."/>
            <person name="Ogata M."/>
            <person name="Argunhan B."/>
            <person name="Aoki R."/>
            <person name="Kajiwara S."/>
            <person name="Itoh T."/>
            <person name="Iwasaki H."/>
        </authorList>
    </citation>
    <scope>NUCLEOTIDE SEQUENCE</scope>
    <source>
        <strain evidence="5">N6</strain>
    </source>
</reference>
<evidence type="ECO:0000313" key="5">
    <source>
        <dbReference type="EMBL" id="GHJ85679.1"/>
    </source>
</evidence>